<organism evidence="2 3">
    <name type="scientific">Psophocarpus tetragonolobus</name>
    <name type="common">Winged bean</name>
    <name type="synonym">Dolichos tetragonolobus</name>
    <dbReference type="NCBI Taxonomy" id="3891"/>
    <lineage>
        <taxon>Eukaryota</taxon>
        <taxon>Viridiplantae</taxon>
        <taxon>Streptophyta</taxon>
        <taxon>Embryophyta</taxon>
        <taxon>Tracheophyta</taxon>
        <taxon>Spermatophyta</taxon>
        <taxon>Magnoliopsida</taxon>
        <taxon>eudicotyledons</taxon>
        <taxon>Gunneridae</taxon>
        <taxon>Pentapetalae</taxon>
        <taxon>rosids</taxon>
        <taxon>fabids</taxon>
        <taxon>Fabales</taxon>
        <taxon>Fabaceae</taxon>
        <taxon>Papilionoideae</taxon>
        <taxon>50 kb inversion clade</taxon>
        <taxon>NPAAA clade</taxon>
        <taxon>indigoferoid/millettioid clade</taxon>
        <taxon>Phaseoleae</taxon>
        <taxon>Psophocarpus</taxon>
    </lineage>
</organism>
<evidence type="ECO:0000313" key="2">
    <source>
        <dbReference type="EMBL" id="KAK7389725.1"/>
    </source>
</evidence>
<accession>A0AAN9S565</accession>
<keyword evidence="3" id="KW-1185">Reference proteome</keyword>
<dbReference type="EMBL" id="JAYMYS010000006">
    <property type="protein sequence ID" value="KAK7389725.1"/>
    <property type="molecule type" value="Genomic_DNA"/>
</dbReference>
<feature type="compositionally biased region" description="Polar residues" evidence="1">
    <location>
        <begin position="136"/>
        <end position="154"/>
    </location>
</feature>
<name>A0AAN9S565_PSOTE</name>
<evidence type="ECO:0000313" key="3">
    <source>
        <dbReference type="Proteomes" id="UP001386955"/>
    </source>
</evidence>
<feature type="region of interest" description="Disordered" evidence="1">
    <location>
        <begin position="43"/>
        <end position="98"/>
    </location>
</feature>
<dbReference type="Proteomes" id="UP001386955">
    <property type="component" value="Unassembled WGS sequence"/>
</dbReference>
<feature type="compositionally biased region" description="Basic and acidic residues" evidence="1">
    <location>
        <begin position="58"/>
        <end position="83"/>
    </location>
</feature>
<sequence length="237" mass="26236">MSMVKPLYDAVYAHPLPVSRNEELDLHLQDAKVNIIQCQSTVPLRDDGSQGDGNGEPAFKETDILESNKGHKEFQETSARKNLESTIEDSSTLNGKSSSTYLETPFSVKLLKHDKILHLLLVNLFKRKSGYVNSSKSLHDAVNSSPPSLSSINEVNKEKKNSSSDNEFSALVAYGTEENTKWKDHVVSSPGVVLELGVIGVREARTLDLRITQQSYETYALANCATTPRCYKGVTYL</sequence>
<dbReference type="AlphaFoldDB" id="A0AAN9S565"/>
<comment type="caution">
    <text evidence="2">The sequence shown here is derived from an EMBL/GenBank/DDBJ whole genome shotgun (WGS) entry which is preliminary data.</text>
</comment>
<feature type="region of interest" description="Disordered" evidence="1">
    <location>
        <begin position="136"/>
        <end position="163"/>
    </location>
</feature>
<feature type="compositionally biased region" description="Polar residues" evidence="1">
    <location>
        <begin position="84"/>
        <end position="98"/>
    </location>
</feature>
<proteinExistence type="predicted"/>
<gene>
    <name evidence="2" type="ORF">VNO78_25005</name>
</gene>
<reference evidence="2 3" key="1">
    <citation type="submission" date="2024-01" db="EMBL/GenBank/DDBJ databases">
        <title>The genomes of 5 underutilized Papilionoideae crops provide insights into root nodulation and disease resistanc.</title>
        <authorList>
            <person name="Jiang F."/>
        </authorList>
    </citation>
    <scope>NUCLEOTIDE SEQUENCE [LARGE SCALE GENOMIC DNA]</scope>
    <source>
        <strain evidence="2">DUOXIRENSHENG_FW03</strain>
        <tissue evidence="2">Leaves</tissue>
    </source>
</reference>
<protein>
    <submittedName>
        <fullName evidence="2">Uncharacterized protein</fullName>
    </submittedName>
</protein>
<evidence type="ECO:0000256" key="1">
    <source>
        <dbReference type="SAM" id="MobiDB-lite"/>
    </source>
</evidence>